<dbReference type="AlphaFoldDB" id="A0A845U6Z8"/>
<dbReference type="GO" id="GO:0005524">
    <property type="term" value="F:ATP binding"/>
    <property type="evidence" value="ECO:0007669"/>
    <property type="project" value="UniProtKB-KW"/>
</dbReference>
<dbReference type="InterPro" id="IPR017871">
    <property type="entry name" value="ABC_transporter-like_CS"/>
</dbReference>
<feature type="domain" description="ABC transporter" evidence="4">
    <location>
        <begin position="32"/>
        <end position="263"/>
    </location>
</feature>
<dbReference type="EMBL" id="WNJL01000037">
    <property type="protein sequence ID" value="NDU43156.1"/>
    <property type="molecule type" value="Genomic_DNA"/>
</dbReference>
<evidence type="ECO:0000256" key="1">
    <source>
        <dbReference type="ARBA" id="ARBA00022448"/>
    </source>
</evidence>
<evidence type="ECO:0000256" key="3">
    <source>
        <dbReference type="ARBA" id="ARBA00022840"/>
    </source>
</evidence>
<protein>
    <submittedName>
        <fullName evidence="5">ATP-binding cassette domain-containing protein</fullName>
    </submittedName>
</protein>
<dbReference type="RefSeq" id="WP_163098387.1">
    <property type="nucleotide sequence ID" value="NZ_CP127523.1"/>
</dbReference>
<proteinExistence type="predicted"/>
<dbReference type="PANTHER" id="PTHR42781:SF4">
    <property type="entry name" value="SPERMIDINE_PUTRESCINE IMPORT ATP-BINDING PROTEIN POTA"/>
    <property type="match status" value="1"/>
</dbReference>
<gene>
    <name evidence="5" type="ORF">GL267_11090</name>
</gene>
<accession>A0A845U6Z8</accession>
<keyword evidence="1" id="KW-0813">Transport</keyword>
<dbReference type="InterPro" id="IPR050093">
    <property type="entry name" value="ABC_SmlMolc_Importer"/>
</dbReference>
<dbReference type="Pfam" id="PF00005">
    <property type="entry name" value="ABC_tran"/>
    <property type="match status" value="1"/>
</dbReference>
<dbReference type="SMART" id="SM00382">
    <property type="entry name" value="AAA"/>
    <property type="match status" value="1"/>
</dbReference>
<dbReference type="PROSITE" id="PS50893">
    <property type="entry name" value="ABC_TRANSPORTER_2"/>
    <property type="match status" value="1"/>
</dbReference>
<evidence type="ECO:0000259" key="4">
    <source>
        <dbReference type="PROSITE" id="PS50893"/>
    </source>
</evidence>
<keyword evidence="3 5" id="KW-0067">ATP-binding</keyword>
<reference evidence="5" key="1">
    <citation type="submission" date="2019-11" db="EMBL/GenBank/DDBJ databases">
        <title>Acidithiobacillus ferrianus sp. nov.: a facultatively anaerobic and extremely acidophilic chemolithoautotroph.</title>
        <authorList>
            <person name="Norris P.R."/>
            <person name="Falagan C."/>
            <person name="Moya-Beltran A."/>
            <person name="Castro M."/>
            <person name="Quatrini R."/>
            <person name="Johnson D.B."/>
        </authorList>
    </citation>
    <scope>NUCLEOTIDE SEQUENCE [LARGE SCALE GENOMIC DNA]</scope>
    <source>
        <strain evidence="5">MG</strain>
    </source>
</reference>
<dbReference type="GO" id="GO:0043190">
    <property type="term" value="C:ATP-binding cassette (ABC) transporter complex"/>
    <property type="evidence" value="ECO:0007669"/>
    <property type="project" value="InterPro"/>
</dbReference>
<keyword evidence="2" id="KW-0547">Nucleotide-binding</keyword>
<dbReference type="InterPro" id="IPR008995">
    <property type="entry name" value="Mo/tungstate-bd_C_term_dom"/>
</dbReference>
<dbReference type="GO" id="GO:0016887">
    <property type="term" value="F:ATP hydrolysis activity"/>
    <property type="evidence" value="ECO:0007669"/>
    <property type="project" value="InterPro"/>
</dbReference>
<evidence type="ECO:0000313" key="5">
    <source>
        <dbReference type="EMBL" id="NDU43156.1"/>
    </source>
</evidence>
<dbReference type="SUPFAM" id="SSF52540">
    <property type="entry name" value="P-loop containing nucleoside triphosphate hydrolases"/>
    <property type="match status" value="1"/>
</dbReference>
<dbReference type="InterPro" id="IPR003593">
    <property type="entry name" value="AAA+_ATPase"/>
</dbReference>
<dbReference type="FunFam" id="3.40.50.300:FF:000042">
    <property type="entry name" value="Maltose/maltodextrin ABC transporter, ATP-binding protein"/>
    <property type="match status" value="1"/>
</dbReference>
<sequence>MPEFSYAQADAIGSGTYSTGSVLAPVQQRGSVDITNIRKRFANGVVALEDISLKISSGSFFTLLGPSGCGKTTLLRMIGGFETIVDGDIAISGRSVVGVPAHERQVNTVFQSYALFPHMTVRENIEFGLKMRRIPRPERNQRVLRMIESMQIGEHAERKPNQLSGGQKQRVALARALINEPDVVLLDEPLSALDAKLRRELQLELLRLQKKVGMTFIFVTHDQEEAMIMGDHIGIMNHGRLQQVGRVSDIYEHPRNTFVARFLGIPNIIRLTQALPHNAFTTPIGELRHVPTLNASIQHVTVHPEDITLLAPTGTTVPSDTNILKATIKDVLYMGAKIEYIIDINGVELLASTGTHGETRWRAGSEVTAAIEASDIIPLEG</sequence>
<dbReference type="PANTHER" id="PTHR42781">
    <property type="entry name" value="SPERMIDINE/PUTRESCINE IMPORT ATP-BINDING PROTEIN POTA"/>
    <property type="match status" value="1"/>
</dbReference>
<dbReference type="Gene3D" id="3.40.50.300">
    <property type="entry name" value="P-loop containing nucleotide triphosphate hydrolases"/>
    <property type="match status" value="1"/>
</dbReference>
<dbReference type="GO" id="GO:0140359">
    <property type="term" value="F:ABC-type transporter activity"/>
    <property type="evidence" value="ECO:0007669"/>
    <property type="project" value="UniProtKB-ARBA"/>
</dbReference>
<dbReference type="PROSITE" id="PS00211">
    <property type="entry name" value="ABC_TRANSPORTER_1"/>
    <property type="match status" value="1"/>
</dbReference>
<organism evidence="5">
    <name type="scientific">Acidithiobacillus ferrianus</name>
    <dbReference type="NCBI Taxonomy" id="2678518"/>
    <lineage>
        <taxon>Bacteria</taxon>
        <taxon>Pseudomonadati</taxon>
        <taxon>Pseudomonadota</taxon>
        <taxon>Acidithiobacillia</taxon>
        <taxon>Acidithiobacillales</taxon>
        <taxon>Acidithiobacillaceae</taxon>
        <taxon>Acidithiobacillus</taxon>
    </lineage>
</organism>
<dbReference type="InterPro" id="IPR027417">
    <property type="entry name" value="P-loop_NTPase"/>
</dbReference>
<comment type="caution">
    <text evidence="5">The sequence shown here is derived from an EMBL/GenBank/DDBJ whole genome shotgun (WGS) entry which is preliminary data.</text>
</comment>
<dbReference type="Pfam" id="PF08402">
    <property type="entry name" value="TOBE_2"/>
    <property type="match status" value="1"/>
</dbReference>
<dbReference type="SUPFAM" id="SSF50331">
    <property type="entry name" value="MOP-like"/>
    <property type="match status" value="1"/>
</dbReference>
<evidence type="ECO:0000256" key="2">
    <source>
        <dbReference type="ARBA" id="ARBA00022741"/>
    </source>
</evidence>
<name>A0A845U6Z8_9PROT</name>
<dbReference type="InterPro" id="IPR003439">
    <property type="entry name" value="ABC_transporter-like_ATP-bd"/>
</dbReference>
<dbReference type="InterPro" id="IPR013611">
    <property type="entry name" value="Transp-assoc_OB_typ2"/>
</dbReference>